<dbReference type="SUPFAM" id="SSF158682">
    <property type="entry name" value="TerB-like"/>
    <property type="match status" value="1"/>
</dbReference>
<dbReference type="InterPro" id="IPR007791">
    <property type="entry name" value="DjlA_N"/>
</dbReference>
<evidence type="ECO:0000313" key="2">
    <source>
        <dbReference type="EMBL" id="RFC63120.1"/>
    </source>
</evidence>
<keyword evidence="3" id="KW-1185">Reference proteome</keyword>
<dbReference type="CDD" id="cd07313">
    <property type="entry name" value="terB_like_2"/>
    <property type="match status" value="1"/>
</dbReference>
<dbReference type="EMBL" id="QURL01000005">
    <property type="protein sequence ID" value="RFC63120.1"/>
    <property type="molecule type" value="Genomic_DNA"/>
</dbReference>
<proteinExistence type="predicted"/>
<name>A0A371X1K5_9HYPH</name>
<comment type="caution">
    <text evidence="2">The sequence shown here is derived from an EMBL/GenBank/DDBJ whole genome shotgun (WGS) entry which is preliminary data.</text>
</comment>
<reference evidence="2 3" key="1">
    <citation type="submission" date="2018-08" db="EMBL/GenBank/DDBJ databases">
        <title>Fulvimarina sp. 85, whole genome shotgun sequence.</title>
        <authorList>
            <person name="Tuo L."/>
        </authorList>
    </citation>
    <scope>NUCLEOTIDE SEQUENCE [LARGE SCALE GENOMIC DNA]</scope>
    <source>
        <strain evidence="2 3">85</strain>
    </source>
</reference>
<sequence>MPASLLSGLRDLMHRFGTEFGSTADGGEDDLNVAIAALLYHVVSADGVVTQAERASLLQVLQDDYAMTGEEADRVARAGEKASDEAVDLYHFTSLIKNRLDETARIEIVRHLWQVTYADGEVHELEDNVVWRVSELLGVSGRDRMLLKKEFADRIGAEG</sequence>
<gene>
    <name evidence="2" type="ORF">DYI37_14430</name>
</gene>
<dbReference type="AlphaFoldDB" id="A0A371X1K5"/>
<dbReference type="Pfam" id="PF05099">
    <property type="entry name" value="TerB"/>
    <property type="match status" value="1"/>
</dbReference>
<evidence type="ECO:0000313" key="3">
    <source>
        <dbReference type="Proteomes" id="UP000264310"/>
    </source>
</evidence>
<protein>
    <recommendedName>
        <fullName evidence="1">Co-chaperone DjlA N-terminal domain-containing protein</fullName>
    </recommendedName>
</protein>
<organism evidence="2 3">
    <name type="scientific">Fulvimarina endophytica</name>
    <dbReference type="NCBI Taxonomy" id="2293836"/>
    <lineage>
        <taxon>Bacteria</taxon>
        <taxon>Pseudomonadati</taxon>
        <taxon>Pseudomonadota</taxon>
        <taxon>Alphaproteobacteria</taxon>
        <taxon>Hyphomicrobiales</taxon>
        <taxon>Aurantimonadaceae</taxon>
        <taxon>Fulvimarina</taxon>
    </lineage>
</organism>
<dbReference type="Gene3D" id="1.10.3680.10">
    <property type="entry name" value="TerB-like"/>
    <property type="match status" value="1"/>
</dbReference>
<dbReference type="InterPro" id="IPR029024">
    <property type="entry name" value="TerB-like"/>
</dbReference>
<feature type="domain" description="Co-chaperone DjlA N-terminal" evidence="1">
    <location>
        <begin position="33"/>
        <end position="147"/>
    </location>
</feature>
<evidence type="ECO:0000259" key="1">
    <source>
        <dbReference type="Pfam" id="PF05099"/>
    </source>
</evidence>
<dbReference type="OrthoDB" id="5402150at2"/>
<accession>A0A371X1K5</accession>
<dbReference type="Proteomes" id="UP000264310">
    <property type="component" value="Unassembled WGS sequence"/>
</dbReference>